<evidence type="ECO:0000313" key="1">
    <source>
        <dbReference type="EMBL" id="RVU17477.1"/>
    </source>
</evidence>
<dbReference type="PANTHER" id="PTHR33988:SF3">
    <property type="entry name" value="ENDORIBONUCLEASE TOXIN CHPB-RELATED"/>
    <property type="match status" value="1"/>
</dbReference>
<keyword evidence="1" id="KW-0255">Endonuclease</keyword>
<sequence>MKSLSRIVQEAKKSSSGPYCPDRGDIIALDFSPQAGREQAGARPALVLTERRYNTYARLCIACPITRTVRGGRLEVAVPPGITLPDGIGVIDGVLNGELHGVLLSDHAKSVSWTERGSVFIGKMPQPTIDEVRARLAALLDMTLA</sequence>
<dbReference type="GO" id="GO:0004521">
    <property type="term" value="F:RNA endonuclease activity"/>
    <property type="evidence" value="ECO:0007669"/>
    <property type="project" value="TreeGrafter"/>
</dbReference>
<keyword evidence="1" id="KW-0378">Hydrolase</keyword>
<dbReference type="RefSeq" id="WP_127730052.1">
    <property type="nucleotide sequence ID" value="NZ_SACP01000012.1"/>
</dbReference>
<organism evidence="1 2">
    <name type="scientific">Methylobacterium oryzihabitans</name>
    <dbReference type="NCBI Taxonomy" id="2499852"/>
    <lineage>
        <taxon>Bacteria</taxon>
        <taxon>Pseudomonadati</taxon>
        <taxon>Pseudomonadota</taxon>
        <taxon>Alphaproteobacteria</taxon>
        <taxon>Hyphomicrobiales</taxon>
        <taxon>Methylobacteriaceae</taxon>
        <taxon>Methylobacterium</taxon>
    </lineage>
</organism>
<dbReference type="GO" id="GO:0003677">
    <property type="term" value="F:DNA binding"/>
    <property type="evidence" value="ECO:0007669"/>
    <property type="project" value="InterPro"/>
</dbReference>
<dbReference type="Pfam" id="PF02452">
    <property type="entry name" value="PemK_toxin"/>
    <property type="match status" value="1"/>
</dbReference>
<name>A0A3S2V959_9HYPH</name>
<dbReference type="OrthoDB" id="9808744at2"/>
<dbReference type="InterPro" id="IPR011067">
    <property type="entry name" value="Plasmid_toxin/cell-grow_inhib"/>
</dbReference>
<protein>
    <submittedName>
        <fullName evidence="1">mRNA-degrading endonuclease</fullName>
    </submittedName>
</protein>
<dbReference type="PANTHER" id="PTHR33988">
    <property type="entry name" value="ENDORIBONUCLEASE MAZF-RELATED"/>
    <property type="match status" value="1"/>
</dbReference>
<reference evidence="1 2" key="1">
    <citation type="submission" date="2019-01" db="EMBL/GenBank/DDBJ databases">
        <authorList>
            <person name="Chen W.-M."/>
        </authorList>
    </citation>
    <scope>NUCLEOTIDE SEQUENCE [LARGE SCALE GENOMIC DNA]</scope>
    <source>
        <strain evidence="1 2">TER-1</strain>
    </source>
</reference>
<gene>
    <name evidence="1" type="ORF">EOE48_13905</name>
</gene>
<dbReference type="SUPFAM" id="SSF50118">
    <property type="entry name" value="Cell growth inhibitor/plasmid maintenance toxic component"/>
    <property type="match status" value="1"/>
</dbReference>
<evidence type="ECO:0000313" key="2">
    <source>
        <dbReference type="Proteomes" id="UP000286997"/>
    </source>
</evidence>
<keyword evidence="1" id="KW-0540">Nuclease</keyword>
<dbReference type="Proteomes" id="UP000286997">
    <property type="component" value="Unassembled WGS sequence"/>
</dbReference>
<dbReference type="GO" id="GO:0006402">
    <property type="term" value="P:mRNA catabolic process"/>
    <property type="evidence" value="ECO:0007669"/>
    <property type="project" value="TreeGrafter"/>
</dbReference>
<dbReference type="InterPro" id="IPR003477">
    <property type="entry name" value="PemK-like"/>
</dbReference>
<dbReference type="Gene3D" id="2.30.30.110">
    <property type="match status" value="1"/>
</dbReference>
<accession>A0A3S2V959</accession>
<dbReference type="EMBL" id="SACP01000012">
    <property type="protein sequence ID" value="RVU17477.1"/>
    <property type="molecule type" value="Genomic_DNA"/>
</dbReference>
<dbReference type="AlphaFoldDB" id="A0A3S2V959"/>
<comment type="caution">
    <text evidence="1">The sequence shown here is derived from an EMBL/GenBank/DDBJ whole genome shotgun (WGS) entry which is preliminary data.</text>
</comment>
<proteinExistence type="predicted"/>
<keyword evidence="2" id="KW-1185">Reference proteome</keyword>
<dbReference type="GO" id="GO:0016075">
    <property type="term" value="P:rRNA catabolic process"/>
    <property type="evidence" value="ECO:0007669"/>
    <property type="project" value="TreeGrafter"/>
</dbReference>